<dbReference type="Proteomes" id="UP000662754">
    <property type="component" value="Segment"/>
</dbReference>
<accession>A0A873WAX3</accession>
<sequence length="122" mass="14330">MINQNLTKEEYDLIIQFRQSKYKLDITQEEYDLIVSKRDIEKKIYEKYIENIETLSKDRSVMVSNYASKLLGSSKKLKEGSMSLEEYGKLEDFSCPTTDKDAIFKIGCLNYIKESIFLNFPN</sequence>
<reference evidence="1" key="1">
    <citation type="submission" date="2020-10" db="EMBL/GenBank/DDBJ databases">
        <title>The Isolation and Genome Sequence of a Novel Cyanophage S-H9-2 from the Yellow Sea, China.</title>
        <authorList>
            <person name="Jiang T."/>
            <person name="Luo L."/>
        </authorList>
    </citation>
    <scope>NUCLEOTIDE SEQUENCE</scope>
</reference>
<dbReference type="GeneID" id="77945455"/>
<organism evidence="1 2">
    <name type="scientific">Synechococcus phage S-H9-2</name>
    <dbReference type="NCBI Taxonomy" id="2783669"/>
    <lineage>
        <taxon>Viruses</taxon>
        <taxon>Duplodnaviria</taxon>
        <taxon>Heunggongvirae</taxon>
        <taxon>Uroviricota</taxon>
        <taxon>Caudoviricetes</taxon>
        <taxon>Pantevenvirales</taxon>
        <taxon>Kyanoviridae</taxon>
        <taxon>Yushanluvirus</taxon>
        <taxon>Yushanluvirus satich</taxon>
    </lineage>
</organism>
<keyword evidence="2" id="KW-1185">Reference proteome</keyword>
<dbReference type="EMBL" id="MW147367">
    <property type="protein sequence ID" value="QPB08300.1"/>
    <property type="molecule type" value="Genomic_DNA"/>
</dbReference>
<protein>
    <submittedName>
        <fullName evidence="1">Uncharacterized protein</fullName>
    </submittedName>
</protein>
<name>A0A873WAX3_9CAUD</name>
<evidence type="ECO:0000313" key="1">
    <source>
        <dbReference type="EMBL" id="QPB08300.1"/>
    </source>
</evidence>
<dbReference type="RefSeq" id="YP_010669285.1">
    <property type="nucleotide sequence ID" value="NC_070960.1"/>
</dbReference>
<proteinExistence type="predicted"/>
<evidence type="ECO:0000313" key="2">
    <source>
        <dbReference type="Proteomes" id="UP000662754"/>
    </source>
</evidence>
<dbReference type="KEGG" id="vg:77945455"/>